<dbReference type="Gene3D" id="3.60.110.10">
    <property type="entry name" value="Carbon-nitrogen hydrolase"/>
    <property type="match status" value="1"/>
</dbReference>
<dbReference type="InterPro" id="IPR052737">
    <property type="entry name" value="Omega-amidase_YafV"/>
</dbReference>
<dbReference type="PANTHER" id="PTHR47799:SF1">
    <property type="entry name" value="OMEGA-AMIDASE YAFV"/>
    <property type="match status" value="1"/>
</dbReference>
<gene>
    <name evidence="2" type="ORF">MNB_SV-4-851</name>
</gene>
<dbReference type="InterPro" id="IPR003010">
    <property type="entry name" value="C-N_Hydrolase"/>
</dbReference>
<sequence length="243" mass="28100">MLHRRVPMAAVTLQLPSEKRYQSNLEKLLFYIRNHADKEIIVAPEVFLTAYDYEHLATAAKFSAKALKVLKQEIDEQIVVFTLLIEEKSVFYNQAVVIHRHKIVHRQEKVKLFKLGDEDIYLTAGKKKRIKPFEIDGVKYAMLICFELRFKELWKQIEGADVVFVPARWGLPRKRHLEILSQALAVMNQCYVIVANSSDSDMASSSAIISPNGDVVMDDSKEAIEGMIDFREIKKIRRYIVMD</sequence>
<dbReference type="GO" id="GO:0004040">
    <property type="term" value="F:amidase activity"/>
    <property type="evidence" value="ECO:0007669"/>
    <property type="project" value="UniProtKB-EC"/>
</dbReference>
<reference evidence="2" key="1">
    <citation type="submission" date="2016-10" db="EMBL/GenBank/DDBJ databases">
        <authorList>
            <person name="de Groot N.N."/>
        </authorList>
    </citation>
    <scope>NUCLEOTIDE SEQUENCE</scope>
</reference>
<name>A0A1W1E9U4_9ZZZZ</name>
<protein>
    <submittedName>
        <fullName evidence="2">Aliphatic amidase AmiE</fullName>
        <ecNumber evidence="2">3.5.1.4</ecNumber>
    </submittedName>
</protein>
<dbReference type="CDD" id="cd07197">
    <property type="entry name" value="nitrilase"/>
    <property type="match status" value="1"/>
</dbReference>
<dbReference type="GO" id="GO:0050152">
    <property type="term" value="F:omega-amidase activity"/>
    <property type="evidence" value="ECO:0007669"/>
    <property type="project" value="TreeGrafter"/>
</dbReference>
<accession>A0A1W1E9U4</accession>
<dbReference type="EMBL" id="FPIB01000017">
    <property type="protein sequence ID" value="SFV90526.1"/>
    <property type="molecule type" value="Genomic_DNA"/>
</dbReference>
<dbReference type="Pfam" id="PF00795">
    <property type="entry name" value="CN_hydrolase"/>
    <property type="match status" value="1"/>
</dbReference>
<keyword evidence="2" id="KW-0378">Hydrolase</keyword>
<dbReference type="PROSITE" id="PS50263">
    <property type="entry name" value="CN_HYDROLASE"/>
    <property type="match status" value="1"/>
</dbReference>
<feature type="domain" description="CN hydrolase" evidence="1">
    <location>
        <begin position="6"/>
        <end position="235"/>
    </location>
</feature>
<dbReference type="AlphaFoldDB" id="A0A1W1E9U4"/>
<dbReference type="GO" id="GO:0106008">
    <property type="term" value="F:2-oxoglutaramate amidase activity"/>
    <property type="evidence" value="ECO:0007669"/>
    <property type="project" value="TreeGrafter"/>
</dbReference>
<dbReference type="InterPro" id="IPR036526">
    <property type="entry name" value="C-N_Hydrolase_sf"/>
</dbReference>
<evidence type="ECO:0000313" key="2">
    <source>
        <dbReference type="EMBL" id="SFV90526.1"/>
    </source>
</evidence>
<dbReference type="SUPFAM" id="SSF56317">
    <property type="entry name" value="Carbon-nitrogen hydrolase"/>
    <property type="match status" value="1"/>
</dbReference>
<dbReference type="EC" id="3.5.1.4" evidence="2"/>
<dbReference type="PANTHER" id="PTHR47799">
    <property type="entry name" value="OMEGA-AMIDASE YAFV"/>
    <property type="match status" value="1"/>
</dbReference>
<evidence type="ECO:0000259" key="1">
    <source>
        <dbReference type="PROSITE" id="PS50263"/>
    </source>
</evidence>
<organism evidence="2">
    <name type="scientific">hydrothermal vent metagenome</name>
    <dbReference type="NCBI Taxonomy" id="652676"/>
    <lineage>
        <taxon>unclassified sequences</taxon>
        <taxon>metagenomes</taxon>
        <taxon>ecological metagenomes</taxon>
    </lineage>
</organism>
<proteinExistence type="predicted"/>